<comment type="caution">
    <text evidence="1">The sequence shown here is derived from an EMBL/GenBank/DDBJ whole genome shotgun (WGS) entry which is preliminary data.</text>
</comment>
<accession>A0A5R9G589</accession>
<name>A0A5R9G589_9BACL</name>
<protein>
    <submittedName>
        <fullName evidence="1">Zinc ribbon domain-containing protein</fullName>
    </submittedName>
</protein>
<evidence type="ECO:0000313" key="2">
    <source>
        <dbReference type="Proteomes" id="UP000309676"/>
    </source>
</evidence>
<keyword evidence="2" id="KW-1185">Reference proteome</keyword>
<organism evidence="1 2">
    <name type="scientific">Paenibacillus antri</name>
    <dbReference type="NCBI Taxonomy" id="2582848"/>
    <lineage>
        <taxon>Bacteria</taxon>
        <taxon>Bacillati</taxon>
        <taxon>Bacillota</taxon>
        <taxon>Bacilli</taxon>
        <taxon>Bacillales</taxon>
        <taxon>Paenibacillaceae</taxon>
        <taxon>Paenibacillus</taxon>
    </lineage>
</organism>
<dbReference type="RefSeq" id="WP_138197928.1">
    <property type="nucleotide sequence ID" value="NZ_VCIW01000031.1"/>
</dbReference>
<dbReference type="OrthoDB" id="2606895at2"/>
<dbReference type="Proteomes" id="UP000309676">
    <property type="component" value="Unassembled WGS sequence"/>
</dbReference>
<dbReference type="AlphaFoldDB" id="A0A5R9G589"/>
<sequence length="114" mass="12525">MTTILVVHLPTSRKFLLIGASTPGLAAVCDAEGAMHWLPAEELKVFEYDGRPIERYRYMLEPAASPAPTPTPTPKSSEVWEDVPLEACPACETPVRQDTRECPSCGLTLILEQD</sequence>
<evidence type="ECO:0000313" key="1">
    <source>
        <dbReference type="EMBL" id="TLS48658.1"/>
    </source>
</evidence>
<reference evidence="1 2" key="1">
    <citation type="submission" date="2019-05" db="EMBL/GenBank/DDBJ databases">
        <authorList>
            <person name="Narsing Rao M.P."/>
            <person name="Li W.J."/>
        </authorList>
    </citation>
    <scope>NUCLEOTIDE SEQUENCE [LARGE SCALE GENOMIC DNA]</scope>
    <source>
        <strain evidence="1 2">SYSU_K30003</strain>
    </source>
</reference>
<dbReference type="EMBL" id="VCIW01000031">
    <property type="protein sequence ID" value="TLS48658.1"/>
    <property type="molecule type" value="Genomic_DNA"/>
</dbReference>
<proteinExistence type="predicted"/>
<gene>
    <name evidence="1" type="ORF">FE782_29430</name>
</gene>